<organism evidence="1 3">
    <name type="scientific">Plasmodiophora brassicae</name>
    <name type="common">Clubroot disease agent</name>
    <dbReference type="NCBI Taxonomy" id="37360"/>
    <lineage>
        <taxon>Eukaryota</taxon>
        <taxon>Sar</taxon>
        <taxon>Rhizaria</taxon>
        <taxon>Endomyxa</taxon>
        <taxon>Phytomyxea</taxon>
        <taxon>Plasmodiophorida</taxon>
        <taxon>Plasmodiophoridae</taxon>
        <taxon>Plasmodiophora</taxon>
    </lineage>
</organism>
<dbReference type="Proteomes" id="UP000039324">
    <property type="component" value="Unassembled WGS sequence"/>
</dbReference>
<accession>A0A0G4IX99</accession>
<reference evidence="1 3" key="1">
    <citation type="submission" date="2015-02" db="EMBL/GenBank/DDBJ databases">
        <authorList>
            <person name="Chooi Y.-H."/>
        </authorList>
    </citation>
    <scope>NUCLEOTIDE SEQUENCE [LARGE SCALE GENOMIC DNA]</scope>
    <source>
        <strain evidence="1">E3</strain>
    </source>
</reference>
<proteinExistence type="predicted"/>
<evidence type="ECO:0000313" key="1">
    <source>
        <dbReference type="EMBL" id="CEO99978.1"/>
    </source>
</evidence>
<reference evidence="2 4" key="2">
    <citation type="submission" date="2018-03" db="EMBL/GenBank/DDBJ databases">
        <authorList>
            <person name="Fogelqvist J."/>
        </authorList>
    </citation>
    <scope>NUCLEOTIDE SEQUENCE [LARGE SCALE GENOMIC DNA]</scope>
</reference>
<dbReference type="Proteomes" id="UP000290189">
    <property type="component" value="Unassembled WGS sequence"/>
</dbReference>
<sequence length="269" mass="28928">MALTCLASFRQSPTEALGALDELMAQQLAFALDAVTDDVADVDAAVDRLEQCRATLDGLACDANVNVVLIGQRDHQEYSELAELAIAQEVALCASQQNVRETVREVGDSLADIGDRIRVARDTVRNIASLQLDQMPSPVGYDLTTLLDKERAAKERFASVQSQDAAISSSITAVQRLRALLAVGYDAAQLGQMADLIGKMGHLPSAGDESCGPLPKSMSDDTRRMLTLVNGLAADRILLAKLDVFLAKVTGAAQAVQLRIVELVSRHWR</sequence>
<keyword evidence="3" id="KW-1185">Reference proteome</keyword>
<gene>
    <name evidence="1" type="ORF">PBRA_007712</name>
    <name evidence="2" type="ORF">PLBR_LOCUS6233</name>
</gene>
<dbReference type="AlphaFoldDB" id="A0A0G4IX99"/>
<evidence type="ECO:0000313" key="2">
    <source>
        <dbReference type="EMBL" id="SPQ99018.1"/>
    </source>
</evidence>
<keyword evidence="2" id="KW-0496">Mitochondrion</keyword>
<protein>
    <submittedName>
        <fullName evidence="1">Uncharacterized protein</fullName>
    </submittedName>
</protein>
<geneLocation type="mitochondrion" evidence="2"/>
<evidence type="ECO:0000313" key="4">
    <source>
        <dbReference type="Proteomes" id="UP000290189"/>
    </source>
</evidence>
<dbReference type="EMBL" id="OVEO01000011">
    <property type="protein sequence ID" value="SPQ99018.1"/>
    <property type="molecule type" value="Genomic_DNA"/>
</dbReference>
<evidence type="ECO:0000313" key="3">
    <source>
        <dbReference type="Proteomes" id="UP000039324"/>
    </source>
</evidence>
<name>A0A0G4IX99_PLABS</name>
<dbReference type="EMBL" id="CDSF01000096">
    <property type="protein sequence ID" value="CEO99978.1"/>
    <property type="molecule type" value="Genomic_DNA"/>
</dbReference>